<evidence type="ECO:0000313" key="2">
    <source>
        <dbReference type="Proteomes" id="UP000183954"/>
    </source>
</evidence>
<keyword evidence="2" id="KW-1185">Reference proteome</keyword>
<protein>
    <submittedName>
        <fullName evidence="1">Uncharacterized protein</fullName>
    </submittedName>
</protein>
<organism evidence="1 2">
    <name type="scientific">Desulfosporosinus lacus DSM 15449</name>
    <dbReference type="NCBI Taxonomy" id="1121420"/>
    <lineage>
        <taxon>Bacteria</taxon>
        <taxon>Bacillati</taxon>
        <taxon>Bacillota</taxon>
        <taxon>Clostridia</taxon>
        <taxon>Eubacteriales</taxon>
        <taxon>Desulfitobacteriaceae</taxon>
        <taxon>Desulfosporosinus</taxon>
    </lineage>
</organism>
<accession>A0A1M5WHL7</accession>
<dbReference type="AlphaFoldDB" id="A0A1M5WHL7"/>
<dbReference type="Proteomes" id="UP000183954">
    <property type="component" value="Unassembled WGS sequence"/>
</dbReference>
<dbReference type="STRING" id="1121420.SAMN02746098_01613"/>
<evidence type="ECO:0000313" key="1">
    <source>
        <dbReference type="EMBL" id="SHH86733.1"/>
    </source>
</evidence>
<name>A0A1M5WHL7_9FIRM</name>
<dbReference type="OrthoDB" id="2624845at2"/>
<gene>
    <name evidence="1" type="ORF">SAMN02746098_01613</name>
</gene>
<dbReference type="EMBL" id="FQXJ01000005">
    <property type="protein sequence ID" value="SHH86733.1"/>
    <property type="molecule type" value="Genomic_DNA"/>
</dbReference>
<reference evidence="2" key="1">
    <citation type="submission" date="2016-11" db="EMBL/GenBank/DDBJ databases">
        <authorList>
            <person name="Varghese N."/>
            <person name="Submissions S."/>
        </authorList>
    </citation>
    <scope>NUCLEOTIDE SEQUENCE [LARGE SCALE GENOMIC DNA]</scope>
    <source>
        <strain evidence="2">DSM 15449</strain>
    </source>
</reference>
<proteinExistence type="predicted"/>
<sequence>MLTKAIEGYRTRVVMALQTTANAADDYVLPTGGAKSQILRCIVTMGDATDLVLTPKTADDAAGTNAAAVAADLPIYVNGVRQTDAKAYTVADATGNFIVDFVVDPAIIPTGKYIGMSYGNSNAANLMCATIVEDVAYKPTVA</sequence>
<dbReference type="RefSeq" id="WP_073029215.1">
    <property type="nucleotide sequence ID" value="NZ_FQXJ01000005.1"/>
</dbReference>